<comment type="caution">
    <text evidence="1">The sequence shown here is derived from an EMBL/GenBank/DDBJ whole genome shotgun (WGS) entry which is preliminary data.</text>
</comment>
<evidence type="ECO:0000313" key="2">
    <source>
        <dbReference type="Proteomes" id="UP000249794"/>
    </source>
</evidence>
<sequence length="84" mass="8671">MAATEPLTGITLIDCAKANATSGPETAARLCGYGTDISGFQAALSQAGEDMGITLDGLKDLVTDQFIVQRTQGLEIAPDSPQDL</sequence>
<dbReference type="Proteomes" id="UP000249794">
    <property type="component" value="Unassembled WGS sequence"/>
</dbReference>
<organism evidence="1 2">
    <name type="scientific">Phormidesmis priestleyi</name>
    <dbReference type="NCBI Taxonomy" id="268141"/>
    <lineage>
        <taxon>Bacteria</taxon>
        <taxon>Bacillati</taxon>
        <taxon>Cyanobacteriota</taxon>
        <taxon>Cyanophyceae</taxon>
        <taxon>Leptolyngbyales</taxon>
        <taxon>Leptolyngbyaceae</taxon>
        <taxon>Phormidesmis</taxon>
    </lineage>
</organism>
<evidence type="ECO:0000313" key="1">
    <source>
        <dbReference type="EMBL" id="PZO48760.1"/>
    </source>
</evidence>
<accession>A0A2W4WW38</accession>
<reference evidence="2" key="1">
    <citation type="submission" date="2018-04" db="EMBL/GenBank/DDBJ databases">
        <authorList>
            <person name="Cornet L."/>
        </authorList>
    </citation>
    <scope>NUCLEOTIDE SEQUENCE [LARGE SCALE GENOMIC DNA]</scope>
</reference>
<protein>
    <submittedName>
        <fullName evidence="1">Uncharacterized protein</fullName>
    </submittedName>
</protein>
<dbReference type="EMBL" id="QBMP01000229">
    <property type="protein sequence ID" value="PZO48760.1"/>
    <property type="molecule type" value="Genomic_DNA"/>
</dbReference>
<dbReference type="AlphaFoldDB" id="A0A2W4WW38"/>
<reference evidence="1 2" key="2">
    <citation type="submission" date="2018-06" db="EMBL/GenBank/DDBJ databases">
        <title>Metagenomic assembly of (sub)arctic Cyanobacteria and their associated microbiome from non-axenic cultures.</title>
        <authorList>
            <person name="Baurain D."/>
        </authorList>
    </citation>
    <scope>NUCLEOTIDE SEQUENCE [LARGE SCALE GENOMIC DNA]</scope>
    <source>
        <strain evidence="1">ULC027bin1</strain>
    </source>
</reference>
<gene>
    <name evidence="1" type="ORF">DCF15_17565</name>
</gene>
<proteinExistence type="predicted"/>
<name>A0A2W4WW38_9CYAN</name>